<accession>A0A2S5B5B0</accession>
<dbReference type="STRING" id="741276.A0A2S5B5B0"/>
<evidence type="ECO:0000313" key="1">
    <source>
        <dbReference type="EMBL" id="POY71901.1"/>
    </source>
</evidence>
<dbReference type="AlphaFoldDB" id="A0A2S5B5B0"/>
<evidence type="ECO:0000313" key="2">
    <source>
        <dbReference type="Proteomes" id="UP000237144"/>
    </source>
</evidence>
<comment type="caution">
    <text evidence="1">The sequence shown here is derived from an EMBL/GenBank/DDBJ whole genome shotgun (WGS) entry which is preliminary data.</text>
</comment>
<protein>
    <submittedName>
        <fullName evidence="1">Uncharacterized protein</fullName>
    </submittedName>
</protein>
<sequence length="91" mass="10460">MEPLVSERVYIKWGSDSPDAVCDMSEQVLVIQGRTGFYLDLRWRREAQRDVLTWATAGWKTIEAPREGEARRSRALHTSVRLAPGDFTLPR</sequence>
<dbReference type="Proteomes" id="UP000237144">
    <property type="component" value="Unassembled WGS sequence"/>
</dbReference>
<keyword evidence="2" id="KW-1185">Reference proteome</keyword>
<name>A0A2S5B5B0_9BASI</name>
<proteinExistence type="predicted"/>
<gene>
    <name evidence="1" type="ORF">BMF94_5262</name>
</gene>
<dbReference type="OrthoDB" id="4045395at2759"/>
<reference evidence="1 2" key="1">
    <citation type="journal article" date="2018" name="Front. Microbiol.">
        <title>Prospects for Fungal Bioremediation of Acidic Radioactive Waste Sites: Characterization and Genome Sequence of Rhodotorula taiwanensis MD1149.</title>
        <authorList>
            <person name="Tkavc R."/>
            <person name="Matrosova V.Y."/>
            <person name="Grichenko O.E."/>
            <person name="Gostincar C."/>
            <person name="Volpe R.P."/>
            <person name="Klimenkova P."/>
            <person name="Gaidamakova E.K."/>
            <person name="Zhou C.E."/>
            <person name="Stewart B.J."/>
            <person name="Lyman M.G."/>
            <person name="Malfatti S.A."/>
            <person name="Rubinfeld B."/>
            <person name="Courtot M."/>
            <person name="Singh J."/>
            <person name="Dalgard C.L."/>
            <person name="Hamilton T."/>
            <person name="Frey K.G."/>
            <person name="Gunde-Cimerman N."/>
            <person name="Dugan L."/>
            <person name="Daly M.J."/>
        </authorList>
    </citation>
    <scope>NUCLEOTIDE SEQUENCE [LARGE SCALE GENOMIC DNA]</scope>
    <source>
        <strain evidence="1 2">MD1149</strain>
    </source>
</reference>
<dbReference type="EMBL" id="PJQD01000072">
    <property type="protein sequence ID" value="POY71901.1"/>
    <property type="molecule type" value="Genomic_DNA"/>
</dbReference>
<organism evidence="1 2">
    <name type="scientific">Rhodotorula taiwanensis</name>
    <dbReference type="NCBI Taxonomy" id="741276"/>
    <lineage>
        <taxon>Eukaryota</taxon>
        <taxon>Fungi</taxon>
        <taxon>Dikarya</taxon>
        <taxon>Basidiomycota</taxon>
        <taxon>Pucciniomycotina</taxon>
        <taxon>Microbotryomycetes</taxon>
        <taxon>Sporidiobolales</taxon>
        <taxon>Sporidiobolaceae</taxon>
        <taxon>Rhodotorula</taxon>
    </lineage>
</organism>